<feature type="region of interest" description="Disordered" evidence="1">
    <location>
        <begin position="1"/>
        <end position="42"/>
    </location>
</feature>
<feature type="compositionally biased region" description="Basic and acidic residues" evidence="1">
    <location>
        <begin position="1"/>
        <end position="11"/>
    </location>
</feature>
<reference evidence="2" key="1">
    <citation type="submission" date="2020-02" db="EMBL/GenBank/DDBJ databases">
        <authorList>
            <person name="Meier V. D."/>
        </authorList>
    </citation>
    <scope>NUCLEOTIDE SEQUENCE</scope>
    <source>
        <strain evidence="2">AVDCRST_MAG49</strain>
    </source>
</reference>
<feature type="compositionally biased region" description="Basic and acidic residues" evidence="1">
    <location>
        <begin position="27"/>
        <end position="42"/>
    </location>
</feature>
<protein>
    <submittedName>
        <fullName evidence="2">Uncharacterized protein</fullName>
    </submittedName>
</protein>
<name>A0A6J4U462_9BACT</name>
<evidence type="ECO:0000256" key="1">
    <source>
        <dbReference type="SAM" id="MobiDB-lite"/>
    </source>
</evidence>
<accession>A0A6J4U462</accession>
<organism evidence="2">
    <name type="scientific">uncultured Thermomicrobiales bacterium</name>
    <dbReference type="NCBI Taxonomy" id="1645740"/>
    <lineage>
        <taxon>Bacteria</taxon>
        <taxon>Pseudomonadati</taxon>
        <taxon>Thermomicrobiota</taxon>
        <taxon>Thermomicrobia</taxon>
        <taxon>Thermomicrobiales</taxon>
        <taxon>environmental samples</taxon>
    </lineage>
</organism>
<proteinExistence type="predicted"/>
<dbReference type="AlphaFoldDB" id="A0A6J4U462"/>
<gene>
    <name evidence="2" type="ORF">AVDCRST_MAG49-551</name>
</gene>
<sequence length="62" mass="7110">MYETGDFERSPPRSGGFLSPRQRRWRRREERGSSRPGRAELRHAVGGDGRDVAAIVLARRCQ</sequence>
<dbReference type="EMBL" id="CADCWG010000032">
    <property type="protein sequence ID" value="CAA9538286.1"/>
    <property type="molecule type" value="Genomic_DNA"/>
</dbReference>
<evidence type="ECO:0000313" key="2">
    <source>
        <dbReference type="EMBL" id="CAA9538286.1"/>
    </source>
</evidence>